<dbReference type="EMBL" id="SWJQ01000016">
    <property type="protein sequence ID" value="TRZ26139.1"/>
    <property type="molecule type" value="Genomic_DNA"/>
</dbReference>
<dbReference type="AlphaFoldDB" id="A0A8K1GYS6"/>
<keyword evidence="2" id="KW-1185">Reference proteome</keyword>
<organism evidence="1 2">
    <name type="scientific">Zosterops borbonicus</name>
    <dbReference type="NCBI Taxonomy" id="364589"/>
    <lineage>
        <taxon>Eukaryota</taxon>
        <taxon>Metazoa</taxon>
        <taxon>Chordata</taxon>
        <taxon>Craniata</taxon>
        <taxon>Vertebrata</taxon>
        <taxon>Euteleostomi</taxon>
        <taxon>Archelosauria</taxon>
        <taxon>Archosauria</taxon>
        <taxon>Dinosauria</taxon>
        <taxon>Saurischia</taxon>
        <taxon>Theropoda</taxon>
        <taxon>Coelurosauria</taxon>
        <taxon>Aves</taxon>
        <taxon>Neognathae</taxon>
        <taxon>Neoaves</taxon>
        <taxon>Telluraves</taxon>
        <taxon>Australaves</taxon>
        <taxon>Passeriformes</taxon>
        <taxon>Sylvioidea</taxon>
        <taxon>Zosteropidae</taxon>
        <taxon>Zosterops</taxon>
    </lineage>
</organism>
<evidence type="ECO:0000313" key="2">
    <source>
        <dbReference type="Proteomes" id="UP000796761"/>
    </source>
</evidence>
<protein>
    <submittedName>
        <fullName evidence="1">Uncharacterized protein</fullName>
    </submittedName>
</protein>
<dbReference type="Proteomes" id="UP000796761">
    <property type="component" value="Unassembled WGS sequence"/>
</dbReference>
<name>A0A8K1GYS6_9PASS</name>
<comment type="caution">
    <text evidence="1">The sequence shown here is derived from an EMBL/GenBank/DDBJ whole genome shotgun (WGS) entry which is preliminary data.</text>
</comment>
<gene>
    <name evidence="1" type="ORF">HGM15179_000989</name>
</gene>
<proteinExistence type="predicted"/>
<reference evidence="1" key="1">
    <citation type="submission" date="2019-04" db="EMBL/GenBank/DDBJ databases">
        <title>Genome assembly of Zosterops borbonicus 15179.</title>
        <authorList>
            <person name="Leroy T."/>
            <person name="Anselmetti Y."/>
            <person name="Tilak M.-K."/>
            <person name="Nabholz B."/>
        </authorList>
    </citation>
    <scope>NUCLEOTIDE SEQUENCE</scope>
    <source>
        <strain evidence="1">HGM_15179</strain>
        <tissue evidence="1">Muscle</tissue>
    </source>
</reference>
<sequence>MVLITWNTPIDLMVTWLHYDPFTKCLKCNAWQCAFNQVWILTMEFKHLKMEKGNVEKAGKDWLLLKMMNLRRVFIDWFQGHCNNLDLSYGSSSPCEQWVRVDAVSAQAGFIYYTLHLTLGLAK</sequence>
<evidence type="ECO:0000313" key="1">
    <source>
        <dbReference type="EMBL" id="TRZ26139.1"/>
    </source>
</evidence>
<accession>A0A8K1GYS6</accession>